<reference evidence="1" key="2">
    <citation type="submission" date="2020-05" db="UniProtKB">
        <authorList>
            <consortium name="EnsemblMetazoa"/>
        </authorList>
    </citation>
    <scope>IDENTIFICATION</scope>
    <source>
        <strain evidence="1">IAEA</strain>
    </source>
</reference>
<evidence type="ECO:0000313" key="1">
    <source>
        <dbReference type="EnsemblMetazoa" id="GPPI006160-PA"/>
    </source>
</evidence>
<evidence type="ECO:0000313" key="2">
    <source>
        <dbReference type="Proteomes" id="UP000092460"/>
    </source>
</evidence>
<name>A0A1B0ARR6_9MUSC</name>
<keyword evidence="2" id="KW-1185">Reference proteome</keyword>
<dbReference type="VEuPathDB" id="VectorBase:GPPI006160"/>
<dbReference type="Proteomes" id="UP000092460">
    <property type="component" value="Unassembled WGS sequence"/>
</dbReference>
<dbReference type="EnsemblMetazoa" id="GPPI006160-RA">
    <property type="protein sequence ID" value="GPPI006160-PA"/>
    <property type="gene ID" value="GPPI006160"/>
</dbReference>
<protein>
    <submittedName>
        <fullName evidence="1">Uncharacterized protein</fullName>
    </submittedName>
</protein>
<sequence length="276" mass="32155">MATALNSERKFLWYLVQCKVNSKELIRAIKHQKELIWENDANSQGSDEEYVLVHRTDNVDSPLLMGLIMMGSNSLLEVYMRQHSLHQIASKYLYEPNDKMQILDHIHNRSYEWLLAGYYVRNEPLVDGELSDISLHYGIFHNDDVFLEIGKNVFNFQVLVRDDNHVHCGKVFKVSNSKEVLAKHMLYLSNDVPKLYKQQKSETETTQFISDCLSIKQMEKKMIKEVGRISDALLSSGRTRAIMEWQLEYLQTICAKEQVPTDGIDNNEDELHNQEN</sequence>
<dbReference type="EMBL" id="JXJN01002548">
    <property type="status" value="NOT_ANNOTATED_CDS"/>
    <property type="molecule type" value="Genomic_DNA"/>
</dbReference>
<accession>A0A1B0ARR6</accession>
<reference evidence="2" key="1">
    <citation type="submission" date="2015-01" db="EMBL/GenBank/DDBJ databases">
        <authorList>
            <person name="Aksoy S."/>
            <person name="Warren W."/>
            <person name="Wilson R.K."/>
        </authorList>
    </citation>
    <scope>NUCLEOTIDE SEQUENCE [LARGE SCALE GENOMIC DNA]</scope>
    <source>
        <strain evidence="2">IAEA</strain>
    </source>
</reference>
<dbReference type="AlphaFoldDB" id="A0A1B0ARR6"/>
<proteinExistence type="predicted"/>
<organism evidence="1 2">
    <name type="scientific">Glossina palpalis gambiensis</name>
    <dbReference type="NCBI Taxonomy" id="67801"/>
    <lineage>
        <taxon>Eukaryota</taxon>
        <taxon>Metazoa</taxon>
        <taxon>Ecdysozoa</taxon>
        <taxon>Arthropoda</taxon>
        <taxon>Hexapoda</taxon>
        <taxon>Insecta</taxon>
        <taxon>Pterygota</taxon>
        <taxon>Neoptera</taxon>
        <taxon>Endopterygota</taxon>
        <taxon>Diptera</taxon>
        <taxon>Brachycera</taxon>
        <taxon>Muscomorpha</taxon>
        <taxon>Hippoboscoidea</taxon>
        <taxon>Glossinidae</taxon>
        <taxon>Glossina</taxon>
    </lineage>
</organism>